<evidence type="ECO:0008006" key="4">
    <source>
        <dbReference type="Google" id="ProtNLM"/>
    </source>
</evidence>
<feature type="region of interest" description="Disordered" evidence="1">
    <location>
        <begin position="139"/>
        <end position="221"/>
    </location>
</feature>
<dbReference type="InterPro" id="IPR031525">
    <property type="entry name" value="CC190"/>
</dbReference>
<comment type="caution">
    <text evidence="2">The sequence shown here is derived from an EMBL/GenBank/DDBJ whole genome shotgun (WGS) entry which is preliminary data.</text>
</comment>
<evidence type="ECO:0000313" key="2">
    <source>
        <dbReference type="EMBL" id="KAG9282727.1"/>
    </source>
</evidence>
<dbReference type="PANTHER" id="PTHR36871:SF1">
    <property type="entry name" value="COILED-COIL DOMAIN-CONTAINING PROTEIN 190"/>
    <property type="match status" value="1"/>
</dbReference>
<feature type="compositionally biased region" description="Basic and acidic residues" evidence="1">
    <location>
        <begin position="178"/>
        <end position="206"/>
    </location>
</feature>
<evidence type="ECO:0000256" key="1">
    <source>
        <dbReference type="SAM" id="MobiDB-lite"/>
    </source>
</evidence>
<feature type="compositionally biased region" description="Basic and acidic residues" evidence="1">
    <location>
        <begin position="257"/>
        <end position="280"/>
    </location>
</feature>
<evidence type="ECO:0000313" key="3">
    <source>
        <dbReference type="Proteomes" id="UP000752171"/>
    </source>
</evidence>
<reference evidence="2 3" key="1">
    <citation type="submission" date="2021-07" db="EMBL/GenBank/DDBJ databases">
        <authorList>
            <person name="Imarazene B."/>
            <person name="Zahm M."/>
            <person name="Klopp C."/>
            <person name="Cabau C."/>
            <person name="Beille S."/>
            <person name="Jouanno E."/>
            <person name="Castinel A."/>
            <person name="Lluch J."/>
            <person name="Gil L."/>
            <person name="Kuchtly C."/>
            <person name="Lopez Roques C."/>
            <person name="Donnadieu C."/>
            <person name="Parrinello H."/>
            <person name="Journot L."/>
            <person name="Du K."/>
            <person name="Schartl M."/>
            <person name="Retaux S."/>
            <person name="Guiguen Y."/>
        </authorList>
    </citation>
    <scope>NUCLEOTIDE SEQUENCE [LARGE SCALE GENOMIC DNA]</scope>
    <source>
        <strain evidence="2">Pach_M1</strain>
        <tissue evidence="2">Testis</tissue>
    </source>
</reference>
<dbReference type="AlphaFoldDB" id="A0A8T2MGZ8"/>
<dbReference type="Proteomes" id="UP000752171">
    <property type="component" value="Unassembled WGS sequence"/>
</dbReference>
<accession>A0A8T2MGZ8</accession>
<dbReference type="EMBL" id="JAICCE010000001">
    <property type="protein sequence ID" value="KAG9282727.1"/>
    <property type="molecule type" value="Genomic_DNA"/>
</dbReference>
<dbReference type="KEGG" id="amex:103031359"/>
<gene>
    <name evidence="2" type="ORF">AMEX_G1420</name>
</gene>
<dbReference type="PANTHER" id="PTHR36871">
    <property type="entry name" value="COILED-COIL DOMAIN-CONTAINING PROTEIN 190"/>
    <property type="match status" value="1"/>
</dbReference>
<feature type="region of interest" description="Disordered" evidence="1">
    <location>
        <begin position="252"/>
        <end position="280"/>
    </location>
</feature>
<sequence length="280" mass="32363">MHRSDWMMWPKEAQRREEKRAEARLAEGLQRLDEAKHYHLNTLSREQRTLHRHLLAIKTGNRWRGLHAMGSRHTNRDLSHPAVSFQKTLLPIIPPTGRDLDRYRPAKPQSSCSLQARVQEFISSGENRADNTTAPLCLPELKLQPPHTLSPAAPERESRERDTHRNRVREGQSSMWETAKDRPKDSQKVREQAMVLKKADKDSEKAEEIDEATPPSSPISETLCADGRLRTVHVLPNFAQALAEARKARYIRHRGRPPQERELSIKEIFPKNSRDTFSKH</sequence>
<name>A0A8T2MGZ8_ASTMX</name>
<proteinExistence type="predicted"/>
<organism evidence="2 3">
    <name type="scientific">Astyanax mexicanus</name>
    <name type="common">Blind cave fish</name>
    <name type="synonym">Astyanax fasciatus mexicanus</name>
    <dbReference type="NCBI Taxonomy" id="7994"/>
    <lineage>
        <taxon>Eukaryota</taxon>
        <taxon>Metazoa</taxon>
        <taxon>Chordata</taxon>
        <taxon>Craniata</taxon>
        <taxon>Vertebrata</taxon>
        <taxon>Euteleostomi</taxon>
        <taxon>Actinopterygii</taxon>
        <taxon>Neopterygii</taxon>
        <taxon>Teleostei</taxon>
        <taxon>Ostariophysi</taxon>
        <taxon>Characiformes</taxon>
        <taxon>Characoidei</taxon>
        <taxon>Acestrorhamphidae</taxon>
        <taxon>Acestrorhamphinae</taxon>
        <taxon>Astyanax</taxon>
    </lineage>
</organism>
<feature type="compositionally biased region" description="Basic and acidic residues" evidence="1">
    <location>
        <begin position="154"/>
        <end position="170"/>
    </location>
</feature>
<protein>
    <recommendedName>
        <fullName evidence="4">Coiled-coil domain containing 190</fullName>
    </recommendedName>
</protein>
<dbReference type="Pfam" id="PF15768">
    <property type="entry name" value="CC190"/>
    <property type="match status" value="2"/>
</dbReference>